<evidence type="ECO:0000313" key="3">
    <source>
        <dbReference type="EMBL" id="PWN87904.1"/>
    </source>
</evidence>
<feature type="transmembrane region" description="Helical" evidence="2">
    <location>
        <begin position="55"/>
        <end position="74"/>
    </location>
</feature>
<keyword evidence="2" id="KW-0812">Transmembrane</keyword>
<dbReference type="GO" id="GO:0006487">
    <property type="term" value="P:protein N-linked glycosylation"/>
    <property type="evidence" value="ECO:0007669"/>
    <property type="project" value="TreeGrafter"/>
</dbReference>
<sequence>MRWLLHPLRLLAAVPGCIGTFWLLRNAVLLLWHGDGFLGRADGRGDGHASLDRPCALDFFLACLWSITTAYHALSFTTLLLRRWLLYYSLVPSLIRLVALQAICWPLVRLTLYVAGPDEPTGAWVVVGTTTALSDTVARWVTSNLADVDAAEDAQLQHQQPQQQQQQQHGNGSKHRLVKKRGDRQRGSAFWRAVVGGPSSSSSRDAGTSEHRSNGSARIHSSNGNALHSQDELD</sequence>
<keyword evidence="2" id="KW-1133">Transmembrane helix</keyword>
<dbReference type="RefSeq" id="XP_025375102.1">
    <property type="nucleotide sequence ID" value="XM_025522656.1"/>
</dbReference>
<protein>
    <submittedName>
        <fullName evidence="3">Uncharacterized protein</fullName>
    </submittedName>
</protein>
<dbReference type="PANTHER" id="PTHR28147:SF1">
    <property type="entry name" value="N-GLYCOSYLATION PROTEIN EOS1"/>
    <property type="match status" value="1"/>
</dbReference>
<feature type="region of interest" description="Disordered" evidence="1">
    <location>
        <begin position="153"/>
        <end position="234"/>
    </location>
</feature>
<keyword evidence="2" id="KW-0472">Membrane</keyword>
<accession>A0A316YGD5</accession>
<gene>
    <name evidence="3" type="ORF">FA10DRAFT_269184</name>
</gene>
<dbReference type="OrthoDB" id="2139606at2759"/>
<feature type="compositionally biased region" description="Basic residues" evidence="1">
    <location>
        <begin position="172"/>
        <end position="183"/>
    </location>
</feature>
<name>A0A316YGD5_9BASI</name>
<dbReference type="Pfam" id="PF12326">
    <property type="entry name" value="EOS1"/>
    <property type="match status" value="1"/>
</dbReference>
<organism evidence="3 4">
    <name type="scientific">Acaromyces ingoldii</name>
    <dbReference type="NCBI Taxonomy" id="215250"/>
    <lineage>
        <taxon>Eukaryota</taxon>
        <taxon>Fungi</taxon>
        <taxon>Dikarya</taxon>
        <taxon>Basidiomycota</taxon>
        <taxon>Ustilaginomycotina</taxon>
        <taxon>Exobasidiomycetes</taxon>
        <taxon>Exobasidiales</taxon>
        <taxon>Cryptobasidiaceae</taxon>
        <taxon>Acaromyces</taxon>
    </lineage>
</organism>
<feature type="non-terminal residue" evidence="3">
    <location>
        <position position="234"/>
    </location>
</feature>
<dbReference type="GO" id="GO:0005789">
    <property type="term" value="C:endoplasmic reticulum membrane"/>
    <property type="evidence" value="ECO:0007669"/>
    <property type="project" value="InterPro"/>
</dbReference>
<proteinExistence type="predicted"/>
<dbReference type="EMBL" id="KZ819639">
    <property type="protein sequence ID" value="PWN87904.1"/>
    <property type="molecule type" value="Genomic_DNA"/>
</dbReference>
<dbReference type="AlphaFoldDB" id="A0A316YGD5"/>
<dbReference type="InParanoid" id="A0A316YGD5"/>
<reference evidence="3 4" key="1">
    <citation type="journal article" date="2018" name="Mol. Biol. Evol.">
        <title>Broad Genomic Sampling Reveals a Smut Pathogenic Ancestry of the Fungal Clade Ustilaginomycotina.</title>
        <authorList>
            <person name="Kijpornyongpan T."/>
            <person name="Mondo S.J."/>
            <person name="Barry K."/>
            <person name="Sandor L."/>
            <person name="Lee J."/>
            <person name="Lipzen A."/>
            <person name="Pangilinan J."/>
            <person name="LaButti K."/>
            <person name="Hainaut M."/>
            <person name="Henrissat B."/>
            <person name="Grigoriev I.V."/>
            <person name="Spatafora J.W."/>
            <person name="Aime M.C."/>
        </authorList>
    </citation>
    <scope>NUCLEOTIDE SEQUENCE [LARGE SCALE GENOMIC DNA]</scope>
    <source>
        <strain evidence="3 4">MCA 4198</strain>
    </source>
</reference>
<feature type="compositionally biased region" description="Low complexity" evidence="1">
    <location>
        <begin position="156"/>
        <end position="168"/>
    </location>
</feature>
<keyword evidence="4" id="KW-1185">Reference proteome</keyword>
<dbReference type="Proteomes" id="UP000245768">
    <property type="component" value="Unassembled WGS sequence"/>
</dbReference>
<dbReference type="GO" id="GO:0034599">
    <property type="term" value="P:cellular response to oxidative stress"/>
    <property type="evidence" value="ECO:0007669"/>
    <property type="project" value="InterPro"/>
</dbReference>
<feature type="transmembrane region" description="Helical" evidence="2">
    <location>
        <begin position="12"/>
        <end position="34"/>
    </location>
</feature>
<dbReference type="GeneID" id="37044572"/>
<dbReference type="InterPro" id="IPR021100">
    <property type="entry name" value="N-glycosylation_EOS1"/>
</dbReference>
<evidence type="ECO:0000256" key="1">
    <source>
        <dbReference type="SAM" id="MobiDB-lite"/>
    </source>
</evidence>
<evidence type="ECO:0000256" key="2">
    <source>
        <dbReference type="SAM" id="Phobius"/>
    </source>
</evidence>
<dbReference type="STRING" id="215250.A0A316YGD5"/>
<dbReference type="PANTHER" id="PTHR28147">
    <property type="entry name" value="N-GLYCOSYLATION PROTEIN EOS1"/>
    <property type="match status" value="1"/>
</dbReference>
<feature type="compositionally biased region" description="Polar residues" evidence="1">
    <location>
        <begin position="214"/>
        <end position="228"/>
    </location>
</feature>
<evidence type="ECO:0000313" key="4">
    <source>
        <dbReference type="Proteomes" id="UP000245768"/>
    </source>
</evidence>